<accession>A0AAN9NCE9</accession>
<feature type="region of interest" description="Disordered" evidence="1">
    <location>
        <begin position="63"/>
        <end position="107"/>
    </location>
</feature>
<evidence type="ECO:0000313" key="3">
    <source>
        <dbReference type="EMBL" id="KAK7367888.1"/>
    </source>
</evidence>
<evidence type="ECO:0000256" key="2">
    <source>
        <dbReference type="SAM" id="SignalP"/>
    </source>
</evidence>
<organism evidence="3 4">
    <name type="scientific">Phaseolus coccineus</name>
    <name type="common">Scarlet runner bean</name>
    <name type="synonym">Phaseolus multiflorus</name>
    <dbReference type="NCBI Taxonomy" id="3886"/>
    <lineage>
        <taxon>Eukaryota</taxon>
        <taxon>Viridiplantae</taxon>
        <taxon>Streptophyta</taxon>
        <taxon>Embryophyta</taxon>
        <taxon>Tracheophyta</taxon>
        <taxon>Spermatophyta</taxon>
        <taxon>Magnoliopsida</taxon>
        <taxon>eudicotyledons</taxon>
        <taxon>Gunneridae</taxon>
        <taxon>Pentapetalae</taxon>
        <taxon>rosids</taxon>
        <taxon>fabids</taxon>
        <taxon>Fabales</taxon>
        <taxon>Fabaceae</taxon>
        <taxon>Papilionoideae</taxon>
        <taxon>50 kb inversion clade</taxon>
        <taxon>NPAAA clade</taxon>
        <taxon>indigoferoid/millettioid clade</taxon>
        <taxon>Phaseoleae</taxon>
        <taxon>Phaseolus</taxon>
    </lineage>
</organism>
<feature type="compositionally biased region" description="Basic and acidic residues" evidence="1">
    <location>
        <begin position="63"/>
        <end position="74"/>
    </location>
</feature>
<evidence type="ECO:0000256" key="1">
    <source>
        <dbReference type="SAM" id="MobiDB-lite"/>
    </source>
</evidence>
<dbReference type="AlphaFoldDB" id="A0AAN9NCE9"/>
<feature type="signal peptide" evidence="2">
    <location>
        <begin position="1"/>
        <end position="21"/>
    </location>
</feature>
<feature type="compositionally biased region" description="Basic and acidic residues" evidence="1">
    <location>
        <begin position="85"/>
        <end position="107"/>
    </location>
</feature>
<feature type="chain" id="PRO_5042978979" evidence="2">
    <location>
        <begin position="22"/>
        <end position="119"/>
    </location>
</feature>
<protein>
    <submittedName>
        <fullName evidence="3">Uncharacterized protein</fullName>
    </submittedName>
</protein>
<keyword evidence="4" id="KW-1185">Reference proteome</keyword>
<keyword evidence="2" id="KW-0732">Signal</keyword>
<gene>
    <name evidence="3" type="ORF">VNO80_09908</name>
</gene>
<reference evidence="3 4" key="1">
    <citation type="submission" date="2024-01" db="EMBL/GenBank/DDBJ databases">
        <title>The genomes of 5 underutilized Papilionoideae crops provide insights into root nodulation and disease resistanc.</title>
        <authorList>
            <person name="Jiang F."/>
        </authorList>
    </citation>
    <scope>NUCLEOTIDE SEQUENCE [LARGE SCALE GENOMIC DNA]</scope>
    <source>
        <strain evidence="3">JINMINGXINNONG_FW02</strain>
        <tissue evidence="3">Leaves</tissue>
    </source>
</reference>
<name>A0AAN9NCE9_PHACN</name>
<proteinExistence type="predicted"/>
<dbReference type="EMBL" id="JAYMYR010000004">
    <property type="protein sequence ID" value="KAK7367888.1"/>
    <property type="molecule type" value="Genomic_DNA"/>
</dbReference>
<sequence>MITVLHCAKIMGLLVIPGAYCPNRDVNVASEVVEENKHERDDSNIGHDGEKIEEEEFQEVEHLIDKQDIEKDEKNEDEDGQDTGKQMKDMHILENEDHNGSRKDIQLKSEKYKQIDWHI</sequence>
<evidence type="ECO:0000313" key="4">
    <source>
        <dbReference type="Proteomes" id="UP001374584"/>
    </source>
</evidence>
<dbReference type="Proteomes" id="UP001374584">
    <property type="component" value="Unassembled WGS sequence"/>
</dbReference>
<comment type="caution">
    <text evidence="3">The sequence shown here is derived from an EMBL/GenBank/DDBJ whole genome shotgun (WGS) entry which is preliminary data.</text>
</comment>